<dbReference type="InterPro" id="IPR036551">
    <property type="entry name" value="Flavin_trans-like"/>
</dbReference>
<dbReference type="SUPFAM" id="SSF140860">
    <property type="entry name" value="Pseudo ankyrin repeat-like"/>
    <property type="match status" value="1"/>
</dbReference>
<organism evidence="1 2">
    <name type="scientific">Lithohypha guttulata</name>
    <dbReference type="NCBI Taxonomy" id="1690604"/>
    <lineage>
        <taxon>Eukaryota</taxon>
        <taxon>Fungi</taxon>
        <taxon>Dikarya</taxon>
        <taxon>Ascomycota</taxon>
        <taxon>Pezizomycotina</taxon>
        <taxon>Eurotiomycetes</taxon>
        <taxon>Chaetothyriomycetidae</taxon>
        <taxon>Chaetothyriales</taxon>
        <taxon>Trichomeriaceae</taxon>
        <taxon>Lithohypha</taxon>
    </lineage>
</organism>
<dbReference type="GO" id="GO:0003824">
    <property type="term" value="F:catalytic activity"/>
    <property type="evidence" value="ECO:0007669"/>
    <property type="project" value="InterPro"/>
</dbReference>
<dbReference type="EMBL" id="JAVRRJ010000004">
    <property type="protein sequence ID" value="KAK5085833.1"/>
    <property type="molecule type" value="Genomic_DNA"/>
</dbReference>
<name>A0AAN7T0S0_9EURO</name>
<dbReference type="SUPFAM" id="SSF52507">
    <property type="entry name" value="Homo-oligomeric flavin-containing Cys decarboxylases, HFCD"/>
    <property type="match status" value="1"/>
</dbReference>
<proteinExistence type="predicted"/>
<dbReference type="InterPro" id="IPR052050">
    <property type="entry name" value="SecEffector_AnkRepeat"/>
</dbReference>
<dbReference type="PANTHER" id="PTHR46586">
    <property type="entry name" value="ANKYRIN REPEAT-CONTAINING PROTEIN"/>
    <property type="match status" value="1"/>
</dbReference>
<accession>A0AAN7T0S0</accession>
<sequence length="575" mass="65463">MHSLLPKSGFRPPKRRVNVLAYMTAKIGPEILPLLLQRSDINLKVISDCPKSEFQEYLGDACSIANLHWIDNAPVDPYRRQKEMQGHKLARWADILVMVADAGMISLILAGMTTDVLLHAIRCWDTSKRVVMLPELSTEQVKSPIWRRHLGRLRRKWEWIQILEPAIWSWALPSDCQSLDDDLETESEIEWDWVGDTELLEAIHSETEMVLRRARALALPVAVKPEHSSKSALPLEIWTQIFDHLGDWEVATALDIYTHIPTPSKWHGLVPESGSKARSLEWVILTRPIGQVKLFFEKHSKDQPLTLSPISLDIIFRFARTDVLTYLASNQKDIFWTSFPSTVLPHKASCIYNSPAILQWWKDCPAVIKKVYEAIAIDGASRAGFIEVLQWWLDSGLPLHYTERALENASSRGLVDVLDWWRMNNLKLAGTSRELPLKVGKSIWLAAQCGRVQSIAWWERSGIPYSHEERVATVASQGGHVEVLDLWYSLKGSKMIFDNQVLVGPTKHGHANVLEWWKEASRKWGLRVEYKTCDIEEAMEDAVGGGGEGEVREWWARNGLNLGVGTGEWMKVKTL</sequence>
<dbReference type="AlphaFoldDB" id="A0AAN7T0S0"/>
<dbReference type="Proteomes" id="UP001309876">
    <property type="component" value="Unassembled WGS sequence"/>
</dbReference>
<comment type="caution">
    <text evidence="1">The sequence shown here is derived from an EMBL/GenBank/DDBJ whole genome shotgun (WGS) entry which is preliminary data.</text>
</comment>
<reference evidence="1 2" key="1">
    <citation type="submission" date="2023-08" db="EMBL/GenBank/DDBJ databases">
        <title>Black Yeasts Isolated from many extreme environments.</title>
        <authorList>
            <person name="Coleine C."/>
            <person name="Stajich J.E."/>
            <person name="Selbmann L."/>
        </authorList>
    </citation>
    <scope>NUCLEOTIDE SEQUENCE [LARGE SCALE GENOMIC DNA]</scope>
    <source>
        <strain evidence="1 2">CCFEE 5910</strain>
    </source>
</reference>
<protein>
    <recommendedName>
        <fullName evidence="3">Flavoprotein domain-containing protein</fullName>
    </recommendedName>
</protein>
<dbReference type="Gene3D" id="3.40.50.1950">
    <property type="entry name" value="Flavin prenyltransferase-like"/>
    <property type="match status" value="1"/>
</dbReference>
<dbReference type="PANTHER" id="PTHR46586:SF3">
    <property type="entry name" value="ANKYRIN REPEAT-CONTAINING PROTEIN"/>
    <property type="match status" value="1"/>
</dbReference>
<evidence type="ECO:0000313" key="1">
    <source>
        <dbReference type="EMBL" id="KAK5085833.1"/>
    </source>
</evidence>
<gene>
    <name evidence="1" type="ORF">LTR05_005122</name>
</gene>
<evidence type="ECO:0000313" key="2">
    <source>
        <dbReference type="Proteomes" id="UP001309876"/>
    </source>
</evidence>
<evidence type="ECO:0008006" key="3">
    <source>
        <dbReference type="Google" id="ProtNLM"/>
    </source>
</evidence>
<keyword evidence="2" id="KW-1185">Reference proteome</keyword>